<reference evidence="2 3" key="1">
    <citation type="journal article" date="2007" name="Nature">
        <title>Evolution of genes and genomes on the Drosophila phylogeny.</title>
        <authorList>
            <consortium name="Drosophila 12 Genomes Consortium"/>
            <person name="Clark A.G."/>
            <person name="Eisen M.B."/>
            <person name="Smith D.R."/>
            <person name="Bergman C.M."/>
            <person name="Oliver B."/>
            <person name="Markow T.A."/>
            <person name="Kaufman T.C."/>
            <person name="Kellis M."/>
            <person name="Gelbart W."/>
            <person name="Iyer V.N."/>
            <person name="Pollard D.A."/>
            <person name="Sackton T.B."/>
            <person name="Larracuente A.M."/>
            <person name="Singh N.D."/>
            <person name="Abad J.P."/>
            <person name="Abt D.N."/>
            <person name="Adryan B."/>
            <person name="Aguade M."/>
            <person name="Akashi H."/>
            <person name="Anderson W.W."/>
            <person name="Aquadro C.F."/>
            <person name="Ardell D.H."/>
            <person name="Arguello R."/>
            <person name="Artieri C.G."/>
            <person name="Barbash D.A."/>
            <person name="Barker D."/>
            <person name="Barsanti P."/>
            <person name="Batterham P."/>
            <person name="Batzoglou S."/>
            <person name="Begun D."/>
            <person name="Bhutkar A."/>
            <person name="Blanco E."/>
            <person name="Bosak S.A."/>
            <person name="Bradley R.K."/>
            <person name="Brand A.D."/>
            <person name="Brent M.R."/>
            <person name="Brooks A.N."/>
            <person name="Brown R.H."/>
            <person name="Butlin R.K."/>
            <person name="Caggese C."/>
            <person name="Calvi B.R."/>
            <person name="Bernardo de Carvalho A."/>
            <person name="Caspi A."/>
            <person name="Castrezana S."/>
            <person name="Celniker S.E."/>
            <person name="Chang J.L."/>
            <person name="Chapple C."/>
            <person name="Chatterji S."/>
            <person name="Chinwalla A."/>
            <person name="Civetta A."/>
            <person name="Clifton S.W."/>
            <person name="Comeron J.M."/>
            <person name="Costello J.C."/>
            <person name="Coyne J.A."/>
            <person name="Daub J."/>
            <person name="David R.G."/>
            <person name="Delcher A.L."/>
            <person name="Delehaunty K."/>
            <person name="Do C.B."/>
            <person name="Ebling H."/>
            <person name="Edwards K."/>
            <person name="Eickbush T."/>
            <person name="Evans J.D."/>
            <person name="Filipski A."/>
            <person name="Findeiss S."/>
            <person name="Freyhult E."/>
            <person name="Fulton L."/>
            <person name="Fulton R."/>
            <person name="Garcia A.C."/>
            <person name="Gardiner A."/>
            <person name="Garfield D.A."/>
            <person name="Garvin B.E."/>
            <person name="Gibson G."/>
            <person name="Gilbert D."/>
            <person name="Gnerre S."/>
            <person name="Godfrey J."/>
            <person name="Good R."/>
            <person name="Gotea V."/>
            <person name="Gravely B."/>
            <person name="Greenberg A.J."/>
            <person name="Griffiths-Jones S."/>
            <person name="Gross S."/>
            <person name="Guigo R."/>
            <person name="Gustafson E.A."/>
            <person name="Haerty W."/>
            <person name="Hahn M.W."/>
            <person name="Halligan D.L."/>
            <person name="Halpern A.L."/>
            <person name="Halter G.M."/>
            <person name="Han M.V."/>
            <person name="Heger A."/>
            <person name="Hillier L."/>
            <person name="Hinrichs A.S."/>
            <person name="Holmes I."/>
            <person name="Hoskins R.A."/>
            <person name="Hubisz M.J."/>
            <person name="Hultmark D."/>
            <person name="Huntley M.A."/>
            <person name="Jaffe D.B."/>
            <person name="Jagadeeshan S."/>
            <person name="Jeck W.R."/>
            <person name="Johnson J."/>
            <person name="Jones C.D."/>
            <person name="Jordan W.C."/>
            <person name="Karpen G.H."/>
            <person name="Kataoka E."/>
            <person name="Keightley P.D."/>
            <person name="Kheradpour P."/>
            <person name="Kirkness E.F."/>
            <person name="Koerich L.B."/>
            <person name="Kristiansen K."/>
            <person name="Kudrna D."/>
            <person name="Kulathinal R.J."/>
            <person name="Kumar S."/>
            <person name="Kwok R."/>
            <person name="Lander E."/>
            <person name="Langley C.H."/>
            <person name="Lapoint R."/>
            <person name="Lazzaro B.P."/>
            <person name="Lee S.J."/>
            <person name="Levesque L."/>
            <person name="Li R."/>
            <person name="Lin C.F."/>
            <person name="Lin M.F."/>
            <person name="Lindblad-Toh K."/>
            <person name="Llopart A."/>
            <person name="Long M."/>
            <person name="Low L."/>
            <person name="Lozovsky E."/>
            <person name="Lu J."/>
            <person name="Luo M."/>
            <person name="Machado C.A."/>
            <person name="Makalowski W."/>
            <person name="Marzo M."/>
            <person name="Matsuda M."/>
            <person name="Matzkin L."/>
            <person name="McAllister B."/>
            <person name="McBride C.S."/>
            <person name="McKernan B."/>
            <person name="McKernan K."/>
            <person name="Mendez-Lago M."/>
            <person name="Minx P."/>
            <person name="Mollenhauer M.U."/>
            <person name="Montooth K."/>
            <person name="Mount S.M."/>
            <person name="Mu X."/>
            <person name="Myers E."/>
            <person name="Negre B."/>
            <person name="Newfeld S."/>
            <person name="Nielsen R."/>
            <person name="Noor M.A."/>
            <person name="O'Grady P."/>
            <person name="Pachter L."/>
            <person name="Papaceit M."/>
            <person name="Parisi M.J."/>
            <person name="Parisi M."/>
            <person name="Parts L."/>
            <person name="Pedersen J.S."/>
            <person name="Pesole G."/>
            <person name="Phillippy A.M."/>
            <person name="Ponting C.P."/>
            <person name="Pop M."/>
            <person name="Porcelli D."/>
            <person name="Powell J.R."/>
            <person name="Prohaska S."/>
            <person name="Pruitt K."/>
            <person name="Puig M."/>
            <person name="Quesneville H."/>
            <person name="Ram K.R."/>
            <person name="Rand D."/>
            <person name="Rasmussen M.D."/>
            <person name="Reed L.K."/>
            <person name="Reenan R."/>
            <person name="Reily A."/>
            <person name="Remington K.A."/>
            <person name="Rieger T.T."/>
            <person name="Ritchie M.G."/>
            <person name="Robin C."/>
            <person name="Rogers Y.H."/>
            <person name="Rohde C."/>
            <person name="Rozas J."/>
            <person name="Rubenfield M.J."/>
            <person name="Ruiz A."/>
            <person name="Russo S."/>
            <person name="Salzberg S.L."/>
            <person name="Sanchez-Gracia A."/>
            <person name="Saranga D.J."/>
            <person name="Sato H."/>
            <person name="Schaeffer S.W."/>
            <person name="Schatz M.C."/>
            <person name="Schlenke T."/>
            <person name="Schwartz R."/>
            <person name="Segarra C."/>
            <person name="Singh R.S."/>
            <person name="Sirot L."/>
            <person name="Sirota M."/>
            <person name="Sisneros N.B."/>
            <person name="Smith C.D."/>
            <person name="Smith T.F."/>
            <person name="Spieth J."/>
            <person name="Stage D.E."/>
            <person name="Stark A."/>
            <person name="Stephan W."/>
            <person name="Strausberg R.L."/>
            <person name="Strempel S."/>
            <person name="Sturgill D."/>
            <person name="Sutton G."/>
            <person name="Sutton G.G."/>
            <person name="Tao W."/>
            <person name="Teichmann S."/>
            <person name="Tobari Y.N."/>
            <person name="Tomimura Y."/>
            <person name="Tsolas J.M."/>
            <person name="Valente V.L."/>
            <person name="Venter E."/>
            <person name="Venter J.C."/>
            <person name="Vicario S."/>
            <person name="Vieira F.G."/>
            <person name="Vilella A.J."/>
            <person name="Villasante A."/>
            <person name="Walenz B."/>
            <person name="Wang J."/>
            <person name="Wasserman M."/>
            <person name="Watts T."/>
            <person name="Wilson D."/>
            <person name="Wilson R.K."/>
            <person name="Wing R.A."/>
            <person name="Wolfner M.F."/>
            <person name="Wong A."/>
            <person name="Wong G.K."/>
            <person name="Wu C.I."/>
            <person name="Wu G."/>
            <person name="Yamamoto D."/>
            <person name="Yang H.P."/>
            <person name="Yang S.P."/>
            <person name="Yorke J.A."/>
            <person name="Yoshida K."/>
            <person name="Zdobnov E."/>
            <person name="Zhang P."/>
            <person name="Zhang Y."/>
            <person name="Zimin A.V."/>
            <person name="Baldwin J."/>
            <person name="Abdouelleil A."/>
            <person name="Abdulkadir J."/>
            <person name="Abebe A."/>
            <person name="Abera B."/>
            <person name="Abreu J."/>
            <person name="Acer S.C."/>
            <person name="Aftuck L."/>
            <person name="Alexander A."/>
            <person name="An P."/>
            <person name="Anderson E."/>
            <person name="Anderson S."/>
            <person name="Arachi H."/>
            <person name="Azer M."/>
            <person name="Bachantsang P."/>
            <person name="Barry A."/>
            <person name="Bayul T."/>
            <person name="Berlin A."/>
            <person name="Bessette D."/>
            <person name="Bloom T."/>
            <person name="Blye J."/>
            <person name="Boguslavskiy L."/>
            <person name="Bonnet C."/>
            <person name="Boukhgalter B."/>
            <person name="Bourzgui I."/>
            <person name="Brown A."/>
            <person name="Cahill P."/>
            <person name="Channer S."/>
            <person name="Cheshatsang Y."/>
            <person name="Chuda L."/>
            <person name="Citroen M."/>
            <person name="Collymore A."/>
            <person name="Cooke P."/>
            <person name="Costello M."/>
            <person name="D'Aco K."/>
            <person name="Daza R."/>
            <person name="De Haan G."/>
            <person name="DeGray S."/>
            <person name="DeMaso C."/>
            <person name="Dhargay N."/>
            <person name="Dooley K."/>
            <person name="Dooley E."/>
            <person name="Doricent M."/>
            <person name="Dorje P."/>
            <person name="Dorjee K."/>
            <person name="Dupes A."/>
            <person name="Elong R."/>
            <person name="Falk J."/>
            <person name="Farina A."/>
            <person name="Faro S."/>
            <person name="Ferguson D."/>
            <person name="Fisher S."/>
            <person name="Foley C.D."/>
            <person name="Franke A."/>
            <person name="Friedrich D."/>
            <person name="Gadbois L."/>
            <person name="Gearin G."/>
            <person name="Gearin C.R."/>
            <person name="Giannoukos G."/>
            <person name="Goode T."/>
            <person name="Graham J."/>
            <person name="Grandbois E."/>
            <person name="Grewal S."/>
            <person name="Gyaltsen K."/>
            <person name="Hafez N."/>
            <person name="Hagos B."/>
            <person name="Hall J."/>
            <person name="Henson C."/>
            <person name="Hollinger A."/>
            <person name="Honan T."/>
            <person name="Huard M.D."/>
            <person name="Hughes L."/>
            <person name="Hurhula B."/>
            <person name="Husby M.E."/>
            <person name="Kamat A."/>
            <person name="Kanga B."/>
            <person name="Kashin S."/>
            <person name="Khazanovich D."/>
            <person name="Kisner P."/>
            <person name="Lance K."/>
            <person name="Lara M."/>
            <person name="Lee W."/>
            <person name="Lennon N."/>
            <person name="Letendre F."/>
            <person name="LeVine R."/>
            <person name="Lipovsky A."/>
            <person name="Liu X."/>
            <person name="Liu J."/>
            <person name="Liu S."/>
            <person name="Lokyitsang T."/>
            <person name="Lokyitsang Y."/>
            <person name="Lubonja R."/>
            <person name="Lui A."/>
            <person name="MacDonald P."/>
            <person name="Magnisalis V."/>
            <person name="Maru K."/>
            <person name="Matthews C."/>
            <person name="McCusker W."/>
            <person name="McDonough S."/>
            <person name="Mehta T."/>
            <person name="Meldrim J."/>
            <person name="Meneus L."/>
            <person name="Mihai O."/>
            <person name="Mihalev A."/>
            <person name="Mihova T."/>
            <person name="Mittelman R."/>
            <person name="Mlenga V."/>
            <person name="Montmayeur A."/>
            <person name="Mulrain L."/>
            <person name="Navidi A."/>
            <person name="Naylor J."/>
            <person name="Negash T."/>
            <person name="Nguyen T."/>
            <person name="Nguyen N."/>
            <person name="Nicol R."/>
            <person name="Norbu C."/>
            <person name="Norbu N."/>
            <person name="Novod N."/>
            <person name="O'Neill B."/>
            <person name="Osman S."/>
            <person name="Markiewicz E."/>
            <person name="Oyono O.L."/>
            <person name="Patti C."/>
            <person name="Phunkhang P."/>
            <person name="Pierre F."/>
            <person name="Priest M."/>
            <person name="Raghuraman S."/>
            <person name="Rege F."/>
            <person name="Reyes R."/>
            <person name="Rise C."/>
            <person name="Rogov P."/>
            <person name="Ross K."/>
            <person name="Ryan E."/>
            <person name="Settipalli S."/>
            <person name="Shea T."/>
            <person name="Sherpa N."/>
            <person name="Shi L."/>
            <person name="Shih D."/>
            <person name="Sparrow T."/>
            <person name="Spaulding J."/>
            <person name="Stalker J."/>
            <person name="Stange-Thomann N."/>
            <person name="Stavropoulos S."/>
            <person name="Stone C."/>
            <person name="Strader C."/>
            <person name="Tesfaye S."/>
            <person name="Thomson T."/>
            <person name="Thoulutsang Y."/>
            <person name="Thoulutsang D."/>
            <person name="Topham K."/>
            <person name="Topping I."/>
            <person name="Tsamla T."/>
            <person name="Vassiliev H."/>
            <person name="Vo A."/>
            <person name="Wangchuk T."/>
            <person name="Wangdi T."/>
            <person name="Weiand M."/>
            <person name="Wilkinson J."/>
            <person name="Wilson A."/>
            <person name="Yadav S."/>
            <person name="Young G."/>
            <person name="Yu Q."/>
            <person name="Zembek L."/>
            <person name="Zhong D."/>
            <person name="Zimmer A."/>
            <person name="Zwirko Z."/>
            <person name="Jaffe D.B."/>
            <person name="Alvarez P."/>
            <person name="Brockman W."/>
            <person name="Butler J."/>
            <person name="Chin C."/>
            <person name="Gnerre S."/>
            <person name="Grabherr M."/>
            <person name="Kleber M."/>
            <person name="Mauceli E."/>
            <person name="MacCallum I."/>
        </authorList>
    </citation>
    <scope>NUCLEOTIDE SEQUENCE [LARGE SCALE GENOMIC DNA]</scope>
    <source>
        <strain evidence="3">Tucson 15287-2541.00</strain>
    </source>
</reference>
<name>B4JUJ5_DROGR</name>
<evidence type="ECO:0000313" key="2">
    <source>
        <dbReference type="EMBL" id="EDV91165.1"/>
    </source>
</evidence>
<evidence type="ECO:0000256" key="1">
    <source>
        <dbReference type="SAM" id="MobiDB-lite"/>
    </source>
</evidence>
<sequence>MGVLWGIACCHIRCRCSGKTWAHDSSTSRTSSTSSSSSTSRSSRKMPTSALHAAIAAADLQFNVDAIEMESEKETGTEMETADAVGFAGMFGRDVVCYAVAATEPQSRLA</sequence>
<dbReference type="InParanoid" id="B4JUJ5"/>
<keyword evidence="3" id="KW-1185">Reference proteome</keyword>
<dbReference type="Proteomes" id="UP000001070">
    <property type="component" value="Unassembled WGS sequence"/>
</dbReference>
<protein>
    <submittedName>
        <fullName evidence="2">GH17304</fullName>
    </submittedName>
</protein>
<dbReference type="EMBL" id="CH916374">
    <property type="protein sequence ID" value="EDV91165.1"/>
    <property type="molecule type" value="Genomic_DNA"/>
</dbReference>
<evidence type="ECO:0000313" key="3">
    <source>
        <dbReference type="Proteomes" id="UP000001070"/>
    </source>
</evidence>
<organism evidence="3">
    <name type="scientific">Drosophila grimshawi</name>
    <name type="common">Hawaiian fruit fly</name>
    <name type="synonym">Idiomyia grimshawi</name>
    <dbReference type="NCBI Taxonomy" id="7222"/>
    <lineage>
        <taxon>Eukaryota</taxon>
        <taxon>Metazoa</taxon>
        <taxon>Ecdysozoa</taxon>
        <taxon>Arthropoda</taxon>
        <taxon>Hexapoda</taxon>
        <taxon>Insecta</taxon>
        <taxon>Pterygota</taxon>
        <taxon>Neoptera</taxon>
        <taxon>Endopterygota</taxon>
        <taxon>Diptera</taxon>
        <taxon>Brachycera</taxon>
        <taxon>Muscomorpha</taxon>
        <taxon>Ephydroidea</taxon>
        <taxon>Drosophilidae</taxon>
        <taxon>Drosophila</taxon>
        <taxon>Hawaiian Drosophila</taxon>
    </lineage>
</organism>
<dbReference type="HOGENOM" id="CLU_2173573_0_0_1"/>
<gene>
    <name evidence="2" type="primary">Dgri\GH17304</name>
    <name evidence="2" type="ORF">Dgri_GH17304</name>
</gene>
<feature type="compositionally biased region" description="Low complexity" evidence="1">
    <location>
        <begin position="25"/>
        <end position="41"/>
    </location>
</feature>
<accession>B4JUJ5</accession>
<feature type="region of interest" description="Disordered" evidence="1">
    <location>
        <begin position="19"/>
        <end position="49"/>
    </location>
</feature>
<dbReference type="AlphaFoldDB" id="B4JUJ5"/>
<proteinExistence type="predicted"/>